<dbReference type="AlphaFoldDB" id="A0A844W9V4"/>
<comment type="caution">
    <text evidence="3">The sequence shown here is derived from an EMBL/GenBank/DDBJ whole genome shotgun (WGS) entry which is preliminary data.</text>
</comment>
<feature type="chain" id="PRO_5032583593" description="DUF4399 domain-containing protein" evidence="2">
    <location>
        <begin position="26"/>
        <end position="166"/>
    </location>
</feature>
<evidence type="ECO:0008006" key="5">
    <source>
        <dbReference type="Google" id="ProtNLM"/>
    </source>
</evidence>
<accession>A0A844W9V4</accession>
<feature type="compositionally biased region" description="Basic and acidic residues" evidence="1">
    <location>
        <begin position="32"/>
        <end position="45"/>
    </location>
</feature>
<dbReference type="RefSeq" id="WP_160380561.1">
    <property type="nucleotide sequence ID" value="NZ_WNXQ01000001.1"/>
</dbReference>
<evidence type="ECO:0000313" key="3">
    <source>
        <dbReference type="EMBL" id="MWB76402.1"/>
    </source>
</evidence>
<feature type="region of interest" description="Disordered" evidence="1">
    <location>
        <begin position="32"/>
        <end position="55"/>
    </location>
</feature>
<reference evidence="3 4" key="1">
    <citation type="submission" date="2019-11" db="EMBL/GenBank/DDBJ databases">
        <title>Pseudooceanicola pacifica sp. nov., isolated from deep-sea sediment of the Pacific Ocean.</title>
        <authorList>
            <person name="Lyu L."/>
        </authorList>
    </citation>
    <scope>NUCLEOTIDE SEQUENCE [LARGE SCALE GENOMIC DNA]</scope>
    <source>
        <strain evidence="3 4">216_PA32_1</strain>
    </source>
</reference>
<name>A0A844W9V4_9RHOB</name>
<evidence type="ECO:0000256" key="2">
    <source>
        <dbReference type="SAM" id="SignalP"/>
    </source>
</evidence>
<feature type="signal peptide" evidence="2">
    <location>
        <begin position="1"/>
        <end position="25"/>
    </location>
</feature>
<proteinExistence type="predicted"/>
<protein>
    <recommendedName>
        <fullName evidence="5">DUF4399 domain-containing protein</fullName>
    </recommendedName>
</protein>
<keyword evidence="4" id="KW-1185">Reference proteome</keyword>
<organism evidence="3 4">
    <name type="scientific">Pseudooceanicola pacificus</name>
    <dbReference type="NCBI Taxonomy" id="2676438"/>
    <lineage>
        <taxon>Bacteria</taxon>
        <taxon>Pseudomonadati</taxon>
        <taxon>Pseudomonadota</taxon>
        <taxon>Alphaproteobacteria</taxon>
        <taxon>Rhodobacterales</taxon>
        <taxon>Paracoccaceae</taxon>
        <taxon>Pseudooceanicola</taxon>
    </lineage>
</organism>
<evidence type="ECO:0000256" key="1">
    <source>
        <dbReference type="SAM" id="MobiDB-lite"/>
    </source>
</evidence>
<dbReference type="Proteomes" id="UP000443843">
    <property type="component" value="Unassembled WGS sequence"/>
</dbReference>
<sequence length="166" mass="17350">MKNTLFMLVIGLFFGTGLGFLLAQAAPAPEMAHDHSAHGAPHDDNGPLDGAMAGHDHSKLIETGTPVPSVSAEVMPEGGGGLNIHISLENFAFAPDKVNGPATPGEGHAHIYVNGVKELRAYGPWVNIAGLKPGPAEVRITLNANSHEQLAHDGQPIEATYQVTVE</sequence>
<keyword evidence="2" id="KW-0732">Signal</keyword>
<evidence type="ECO:0000313" key="4">
    <source>
        <dbReference type="Proteomes" id="UP000443843"/>
    </source>
</evidence>
<gene>
    <name evidence="3" type="ORF">GLS40_00035</name>
</gene>
<dbReference type="EMBL" id="WNXQ01000001">
    <property type="protein sequence ID" value="MWB76402.1"/>
    <property type="molecule type" value="Genomic_DNA"/>
</dbReference>